<dbReference type="SUPFAM" id="SSF109604">
    <property type="entry name" value="HD-domain/PDEase-like"/>
    <property type="match status" value="1"/>
</dbReference>
<reference evidence="1" key="2">
    <citation type="submission" date="2021-01" db="EMBL/GenBank/DDBJ databases">
        <authorList>
            <person name="Schikora-Tamarit M.A."/>
        </authorList>
    </citation>
    <scope>NUCLEOTIDE SEQUENCE</scope>
    <source>
        <strain evidence="1">CBS6341</strain>
    </source>
</reference>
<accession>A0A9P8PT06</accession>
<dbReference type="Proteomes" id="UP000769528">
    <property type="component" value="Unassembled WGS sequence"/>
</dbReference>
<dbReference type="PANTHER" id="PTHR35569:SF1">
    <property type="entry name" value="CYANAMIDE HYDRATASE DDI2-RELATED"/>
    <property type="match status" value="1"/>
</dbReference>
<name>A0A9P8PT06_9ASCO</name>
<dbReference type="PANTHER" id="PTHR35569">
    <property type="entry name" value="CYANAMIDE HYDRATASE DDI2-RELATED"/>
    <property type="match status" value="1"/>
</dbReference>
<dbReference type="Gene3D" id="1.10.3210.10">
    <property type="entry name" value="Hypothetical protein af1432"/>
    <property type="match status" value="1"/>
</dbReference>
<keyword evidence="2" id="KW-1185">Reference proteome</keyword>
<reference evidence="1" key="1">
    <citation type="journal article" date="2021" name="Open Biol.">
        <title>Shared evolutionary footprints suggest mitochondrial oxidative damage underlies multiple complex I losses in fungi.</title>
        <authorList>
            <person name="Schikora-Tamarit M.A."/>
            <person name="Marcet-Houben M."/>
            <person name="Nosek J."/>
            <person name="Gabaldon T."/>
        </authorList>
    </citation>
    <scope>NUCLEOTIDE SEQUENCE</scope>
    <source>
        <strain evidence="1">CBS6341</strain>
    </source>
</reference>
<dbReference type="OrthoDB" id="10033309at2759"/>
<dbReference type="NCBIfam" id="TIGR03401">
    <property type="entry name" value="cyanamide_fam"/>
    <property type="match status" value="1"/>
</dbReference>
<gene>
    <name evidence="1" type="ORF">WICMUC_001705</name>
</gene>
<dbReference type="EMBL" id="JAEUBF010000506">
    <property type="protein sequence ID" value="KAH3677602.1"/>
    <property type="molecule type" value="Genomic_DNA"/>
</dbReference>
<evidence type="ECO:0008006" key="3">
    <source>
        <dbReference type="Google" id="ProtNLM"/>
    </source>
</evidence>
<evidence type="ECO:0000313" key="1">
    <source>
        <dbReference type="EMBL" id="KAH3677602.1"/>
    </source>
</evidence>
<organism evidence="1 2">
    <name type="scientific">Wickerhamomyces mucosus</name>
    <dbReference type="NCBI Taxonomy" id="1378264"/>
    <lineage>
        <taxon>Eukaryota</taxon>
        <taxon>Fungi</taxon>
        <taxon>Dikarya</taxon>
        <taxon>Ascomycota</taxon>
        <taxon>Saccharomycotina</taxon>
        <taxon>Saccharomycetes</taxon>
        <taxon>Phaffomycetales</taxon>
        <taxon>Wickerhamomycetaceae</taxon>
        <taxon>Wickerhamomyces</taxon>
    </lineage>
</organism>
<proteinExistence type="predicted"/>
<protein>
    <recommendedName>
        <fullName evidence="3">HD domain-containing protein</fullName>
    </recommendedName>
</protein>
<comment type="caution">
    <text evidence="1">The sequence shown here is derived from an EMBL/GenBank/DDBJ whole genome shotgun (WGS) entry which is preliminary data.</text>
</comment>
<evidence type="ECO:0000313" key="2">
    <source>
        <dbReference type="Proteomes" id="UP000769528"/>
    </source>
</evidence>
<sequence length="228" mass="25523">MAKYGVNKISTINFNQNLSGIPNSNPSALNDLSLPNTDLSNKTLKFVRSNLSIEVVNHSIRIFLYARAIINEQFKNWDPIDEEVLFVTSLLHYIGFKDIKHSKLSFQLDSAIISREFIFRETGDKDYADAVGEAISRQGYINTNTGFITQLGLILQITVVLDNFGSSSVSKYVNAKTLDSVETSYPAHGWRGHLAAIIDEENEYKPWGLTSTLGKGLRENILNTSLYP</sequence>
<dbReference type="AlphaFoldDB" id="A0A9P8PT06"/>
<dbReference type="InterPro" id="IPR017771">
    <property type="entry name" value="Cyanamide_hydratase_HD"/>
</dbReference>